<dbReference type="RefSeq" id="WP_120668950.1">
    <property type="nucleotide sequence ID" value="NZ_AZRV01000035.1"/>
</dbReference>
<dbReference type="InterPro" id="IPR024414">
    <property type="entry name" value="Uncharacterised_PrgI"/>
</dbReference>
<evidence type="ECO:0000313" key="2">
    <source>
        <dbReference type="EMBL" id="RKO61650.1"/>
    </source>
</evidence>
<feature type="transmembrane region" description="Helical" evidence="1">
    <location>
        <begin position="20"/>
        <end position="44"/>
    </location>
</feature>
<dbReference type="EMBL" id="AZRV01000035">
    <property type="protein sequence ID" value="RKO61650.1"/>
    <property type="molecule type" value="Genomic_DNA"/>
</dbReference>
<dbReference type="Proteomes" id="UP000286235">
    <property type="component" value="Unassembled WGS sequence"/>
</dbReference>
<evidence type="ECO:0000256" key="1">
    <source>
        <dbReference type="SAM" id="Phobius"/>
    </source>
</evidence>
<reference evidence="2 3" key="1">
    <citation type="submission" date="2013-12" db="EMBL/GenBank/DDBJ databases">
        <title>Genome and proteome characterization of Caldibacillus debilis GB1 derived from a cellulolytic aero-tolerant co-culture.</title>
        <authorList>
            <person name="Wushke S.T."/>
            <person name="Zhang X."/>
            <person name="Fristensky B."/>
            <person name="Wilkins J.A."/>
            <person name="Levin D.B."/>
            <person name="Sparling R."/>
        </authorList>
    </citation>
    <scope>NUCLEOTIDE SEQUENCE [LARGE SCALE GENOMIC DNA]</scope>
    <source>
        <strain evidence="2 3">GB1</strain>
    </source>
</reference>
<keyword evidence="3" id="KW-1185">Reference proteome</keyword>
<accession>A0A420VDQ9</accession>
<dbReference type="AlphaFoldDB" id="A0A420VDQ9"/>
<comment type="caution">
    <text evidence="2">The sequence shown here is derived from an EMBL/GenBank/DDBJ whole genome shotgun (WGS) entry which is preliminary data.</text>
</comment>
<feature type="transmembrane region" description="Helical" evidence="1">
    <location>
        <begin position="50"/>
        <end position="70"/>
    </location>
</feature>
<keyword evidence="1" id="KW-0472">Membrane</keyword>
<sequence>MTVYQVPPDTKEKEKVIGGLLDWTQFFWLLAGFVLGMLLAFLAYLGTRSVFLSVLMGVIGFGPSVPFALVKKMEMPLFTYLRRKHALKKKTKKLINMRKDV</sequence>
<name>A0A420VDQ9_9BACI</name>
<dbReference type="Pfam" id="PF12666">
    <property type="entry name" value="PrgI"/>
    <property type="match status" value="1"/>
</dbReference>
<proteinExistence type="predicted"/>
<evidence type="ECO:0000313" key="3">
    <source>
        <dbReference type="Proteomes" id="UP000286235"/>
    </source>
</evidence>
<organism evidence="2 3">
    <name type="scientific">Caldibacillus debilis GB1</name>
    <dbReference type="NCBI Taxonomy" id="1339248"/>
    <lineage>
        <taxon>Bacteria</taxon>
        <taxon>Bacillati</taxon>
        <taxon>Bacillota</taxon>
        <taxon>Bacilli</taxon>
        <taxon>Bacillales</taxon>
        <taxon>Bacillaceae</taxon>
        <taxon>Caldibacillus</taxon>
    </lineage>
</organism>
<keyword evidence="1" id="KW-0812">Transmembrane</keyword>
<keyword evidence="1" id="KW-1133">Transmembrane helix</keyword>
<protein>
    <submittedName>
        <fullName evidence="2">PrgI family protein</fullName>
    </submittedName>
</protein>
<gene>
    <name evidence="2" type="ORF">Cdeb_01121</name>
</gene>